<organism evidence="1 2">
    <name type="scientific">Populus alba</name>
    <name type="common">White poplar</name>
    <dbReference type="NCBI Taxonomy" id="43335"/>
    <lineage>
        <taxon>Eukaryota</taxon>
        <taxon>Viridiplantae</taxon>
        <taxon>Streptophyta</taxon>
        <taxon>Embryophyta</taxon>
        <taxon>Tracheophyta</taxon>
        <taxon>Spermatophyta</taxon>
        <taxon>Magnoliopsida</taxon>
        <taxon>eudicotyledons</taxon>
        <taxon>Gunneridae</taxon>
        <taxon>Pentapetalae</taxon>
        <taxon>rosids</taxon>
        <taxon>fabids</taxon>
        <taxon>Malpighiales</taxon>
        <taxon>Salicaceae</taxon>
        <taxon>Saliceae</taxon>
        <taxon>Populus</taxon>
    </lineage>
</organism>
<name>A0ACC4CGK2_POPAL</name>
<evidence type="ECO:0000313" key="2">
    <source>
        <dbReference type="Proteomes" id="UP000309997"/>
    </source>
</evidence>
<keyword evidence="2" id="KW-1185">Reference proteome</keyword>
<reference evidence="1 2" key="1">
    <citation type="journal article" date="2024" name="Plant Biotechnol. J.">
        <title>Genome and CRISPR/Cas9 system of a widespread forest tree (Populus alba) in the world.</title>
        <authorList>
            <person name="Liu Y.J."/>
            <person name="Jiang P.F."/>
            <person name="Han X.M."/>
            <person name="Li X.Y."/>
            <person name="Wang H.M."/>
            <person name="Wang Y.J."/>
            <person name="Wang X.X."/>
            <person name="Zeng Q.Y."/>
        </authorList>
    </citation>
    <scope>NUCLEOTIDE SEQUENCE [LARGE SCALE GENOMIC DNA]</scope>
    <source>
        <strain evidence="2">cv. PAL-ZL1</strain>
    </source>
</reference>
<proteinExistence type="predicted"/>
<comment type="caution">
    <text evidence="1">The sequence shown here is derived from an EMBL/GenBank/DDBJ whole genome shotgun (WGS) entry which is preliminary data.</text>
</comment>
<protein>
    <submittedName>
        <fullName evidence="1">Uncharacterized protein</fullName>
    </submittedName>
</protein>
<gene>
    <name evidence="1" type="ORF">D5086_008846</name>
</gene>
<accession>A0ACC4CGK2</accession>
<dbReference type="Proteomes" id="UP000309997">
    <property type="component" value="Unassembled WGS sequence"/>
</dbReference>
<evidence type="ECO:0000313" key="1">
    <source>
        <dbReference type="EMBL" id="KAL3597209.1"/>
    </source>
</evidence>
<dbReference type="EMBL" id="RCHU02000004">
    <property type="protein sequence ID" value="KAL3597209.1"/>
    <property type="molecule type" value="Genomic_DNA"/>
</dbReference>
<sequence length="154" mass="16467">MANPDANNQDEAKKFPIAGLVLLPSFGILLIIVIALGFIYWKRNRLSGTASHGDSSLSDLEIISIPGLPVRFNYEDLVAATENFSAQIGSGGFGTVYKGKTSQYCRSTAGNDMSSASSGWEPRPAYSPLLHASERKVLGACKLQARKACDQRGG</sequence>